<dbReference type="InterPro" id="IPR000286">
    <property type="entry name" value="HDACs"/>
</dbReference>
<dbReference type="PRINTS" id="PR01270">
    <property type="entry name" value="HDASUPER"/>
</dbReference>
<name>A0A914XQL2_9BILA</name>
<organism evidence="3 4">
    <name type="scientific">Plectus sambesii</name>
    <dbReference type="NCBI Taxonomy" id="2011161"/>
    <lineage>
        <taxon>Eukaryota</taxon>
        <taxon>Metazoa</taxon>
        <taxon>Ecdysozoa</taxon>
        <taxon>Nematoda</taxon>
        <taxon>Chromadorea</taxon>
        <taxon>Plectida</taxon>
        <taxon>Plectina</taxon>
        <taxon>Plectoidea</taxon>
        <taxon>Plectidae</taxon>
        <taxon>Plectus</taxon>
    </lineage>
</organism>
<evidence type="ECO:0000259" key="2">
    <source>
        <dbReference type="Pfam" id="PF00850"/>
    </source>
</evidence>
<protein>
    <submittedName>
        <fullName evidence="4">Histone deacetylase domain-containing protein</fullName>
    </submittedName>
</protein>
<evidence type="ECO:0000313" key="3">
    <source>
        <dbReference type="Proteomes" id="UP000887566"/>
    </source>
</evidence>
<dbReference type="Proteomes" id="UP000887566">
    <property type="component" value="Unplaced"/>
</dbReference>
<evidence type="ECO:0000256" key="1">
    <source>
        <dbReference type="ARBA" id="ARBA00048287"/>
    </source>
</evidence>
<reference evidence="4" key="1">
    <citation type="submission" date="2022-11" db="UniProtKB">
        <authorList>
            <consortium name="WormBaseParasite"/>
        </authorList>
    </citation>
    <scope>IDENTIFICATION</scope>
</reference>
<keyword evidence="3" id="KW-1185">Reference proteome</keyword>
<dbReference type="SUPFAM" id="SSF52768">
    <property type="entry name" value="Arginase/deacetylase"/>
    <property type="match status" value="1"/>
</dbReference>
<dbReference type="PANTHER" id="PTHR10625">
    <property type="entry name" value="HISTONE DEACETYLASE HDAC1-RELATED"/>
    <property type="match status" value="1"/>
</dbReference>
<comment type="catalytic activity">
    <reaction evidence="1">
        <text>N(6)-acetyl-L-lysyl-[histone] + H2O = L-lysyl-[histone] + acetate</text>
        <dbReference type="Rhea" id="RHEA:58196"/>
        <dbReference type="Rhea" id="RHEA-COMP:9845"/>
        <dbReference type="Rhea" id="RHEA-COMP:11338"/>
        <dbReference type="ChEBI" id="CHEBI:15377"/>
        <dbReference type="ChEBI" id="CHEBI:29969"/>
        <dbReference type="ChEBI" id="CHEBI:30089"/>
        <dbReference type="ChEBI" id="CHEBI:61930"/>
        <dbReference type="EC" id="3.5.1.98"/>
    </reaction>
</comment>
<dbReference type="GO" id="GO:0141221">
    <property type="term" value="F:histone deacetylase activity, hydrolytic mechanism"/>
    <property type="evidence" value="ECO:0007669"/>
    <property type="project" value="UniProtKB-EC"/>
</dbReference>
<dbReference type="GO" id="GO:0040029">
    <property type="term" value="P:epigenetic regulation of gene expression"/>
    <property type="evidence" value="ECO:0007669"/>
    <property type="project" value="TreeGrafter"/>
</dbReference>
<evidence type="ECO:0000313" key="4">
    <source>
        <dbReference type="WBParaSite" id="PSAMB.scaffold932size38445.g9856.t1"/>
    </source>
</evidence>
<feature type="domain" description="Histone deacetylase" evidence="2">
    <location>
        <begin position="2"/>
        <end position="209"/>
    </location>
</feature>
<proteinExistence type="predicted"/>
<dbReference type="Pfam" id="PF00850">
    <property type="entry name" value="Hist_deacetyl"/>
    <property type="match status" value="1"/>
</dbReference>
<sequence length="289" mass="31472">MCVDAVLTGKSANAFAVVRPPGHHATVDEPYGFCLFNNVAVAAQYAIDKHKLQRVLILDWDVHHGNGIQQAFYEDPRILYVSLHRYDNGTFFPIHSDSDYHNVGKKAGVGFNINIPWSNAQMGDREYMAAFAKIVMPIAYEFAPELVFVSAGFDAAMGDPLGRYLLTPSGYSCMTHLLSGLANGKVVIALEGGYNLKSISNSAEACVRSLLGNATPKSPIDIMSSPKNAKTIRSAAWKTIRDVAGEQEKYWKCLSGLQKIIAEMRPPGAQSDLNTTDQLAADLESLSVS</sequence>
<dbReference type="InterPro" id="IPR037138">
    <property type="entry name" value="His_deacetylse_dom_sf"/>
</dbReference>
<dbReference type="AlphaFoldDB" id="A0A914XQL2"/>
<dbReference type="InterPro" id="IPR023801">
    <property type="entry name" value="His_deacetylse_dom"/>
</dbReference>
<dbReference type="WBParaSite" id="PSAMB.scaffold932size38445.g9856.t1">
    <property type="protein sequence ID" value="PSAMB.scaffold932size38445.g9856.t1"/>
    <property type="gene ID" value="PSAMB.scaffold932size38445.g9856"/>
</dbReference>
<accession>A0A914XQL2</accession>
<dbReference type="Gene3D" id="3.40.800.20">
    <property type="entry name" value="Histone deacetylase domain"/>
    <property type="match status" value="1"/>
</dbReference>
<dbReference type="GO" id="GO:0000118">
    <property type="term" value="C:histone deacetylase complex"/>
    <property type="evidence" value="ECO:0007669"/>
    <property type="project" value="TreeGrafter"/>
</dbReference>
<dbReference type="PANTHER" id="PTHR10625:SF38">
    <property type="entry name" value="HISTONE DEACETYLASE 6, ISOFORM G"/>
    <property type="match status" value="1"/>
</dbReference>
<dbReference type="InterPro" id="IPR023696">
    <property type="entry name" value="Ureohydrolase_dom_sf"/>
</dbReference>